<feature type="transmembrane region" description="Helical" evidence="1">
    <location>
        <begin position="20"/>
        <end position="40"/>
    </location>
</feature>
<evidence type="ECO:0000313" key="3">
    <source>
        <dbReference type="Proteomes" id="UP000245202"/>
    </source>
</evidence>
<keyword evidence="1" id="KW-1133">Transmembrane helix</keyword>
<evidence type="ECO:0000256" key="1">
    <source>
        <dbReference type="SAM" id="Phobius"/>
    </source>
</evidence>
<reference evidence="2 3" key="1">
    <citation type="submission" date="2017-08" db="EMBL/GenBank/DDBJ databases">
        <title>Substantial Increase in Enzyme Production by Combined Drug-Resistance Mutations in Paenibacillus agaridevorans.</title>
        <authorList>
            <person name="Tanaka Y."/>
            <person name="Funane K."/>
            <person name="Hosaka T."/>
            <person name="Shiwa Y."/>
            <person name="Fujita N."/>
            <person name="Miyazaki T."/>
            <person name="Yoshikawa H."/>
            <person name="Murakami K."/>
            <person name="Kasahara K."/>
            <person name="Inaoka T."/>
            <person name="Hiraga Y."/>
            <person name="Ochi K."/>
        </authorList>
    </citation>
    <scope>NUCLEOTIDE SEQUENCE [LARGE SCALE GENOMIC DNA]</scope>
    <source>
        <strain evidence="2 3">T-3040</strain>
    </source>
</reference>
<keyword evidence="1" id="KW-0472">Membrane</keyword>
<sequence>MPREEVSDIRKLKFSRRLWFIGPIAAIVALFLMATMVYIYEKPGGLADWRYSRATGLKETIRIPIGRTPEEAVQKFRDSNKTVVHKEFLNGGALLFLEGFKEKGRTGLQLEFVRETWIGGWKWEMGGGYGISVHPDTHLLNYMSMPSNKGIKGPFPIVFGEVVNPSVSKVKVIIEGEGSDEKEAKIVDYGREQRLWYAVLPKAASTPYTIEALDEKGGIIASQTFEDQTDSDSIPSMSAAVR</sequence>
<name>A0A2R5EW80_9BACL</name>
<dbReference type="Proteomes" id="UP000245202">
    <property type="component" value="Unassembled WGS sequence"/>
</dbReference>
<keyword evidence="1" id="KW-0812">Transmembrane</keyword>
<comment type="caution">
    <text evidence="2">The sequence shown here is derived from an EMBL/GenBank/DDBJ whole genome shotgun (WGS) entry which is preliminary data.</text>
</comment>
<evidence type="ECO:0000313" key="2">
    <source>
        <dbReference type="EMBL" id="GBG09308.1"/>
    </source>
</evidence>
<protein>
    <submittedName>
        <fullName evidence="2">Uncharacterized protein</fullName>
    </submittedName>
</protein>
<keyword evidence="3" id="KW-1185">Reference proteome</keyword>
<organism evidence="2 3">
    <name type="scientific">Paenibacillus agaridevorans</name>
    <dbReference type="NCBI Taxonomy" id="171404"/>
    <lineage>
        <taxon>Bacteria</taxon>
        <taxon>Bacillati</taxon>
        <taxon>Bacillota</taxon>
        <taxon>Bacilli</taxon>
        <taxon>Bacillales</taxon>
        <taxon>Paenibacillaceae</taxon>
        <taxon>Paenibacillus</taxon>
    </lineage>
</organism>
<accession>A0A2R5EW80</accession>
<dbReference type="EMBL" id="BDQX01000210">
    <property type="protein sequence ID" value="GBG09308.1"/>
    <property type="molecule type" value="Genomic_DNA"/>
</dbReference>
<proteinExistence type="predicted"/>
<dbReference type="AlphaFoldDB" id="A0A2R5EW80"/>
<gene>
    <name evidence="2" type="ORF">PAT3040_03952</name>
</gene>